<feature type="binding site" evidence="10">
    <location>
        <position position="74"/>
    </location>
    <ligand>
        <name>Na(+)</name>
        <dbReference type="ChEBI" id="CHEBI:29101"/>
        <note>structural</note>
    </ligand>
</feature>
<evidence type="ECO:0000256" key="6">
    <source>
        <dbReference type="ARBA" id="ARBA00023303"/>
    </source>
</evidence>
<dbReference type="RefSeq" id="WP_189365302.1">
    <property type="nucleotide sequence ID" value="NZ_BAAAUW010000015.1"/>
</dbReference>
<keyword evidence="10" id="KW-0915">Sodium</keyword>
<feature type="transmembrane region" description="Helical" evidence="10">
    <location>
        <begin position="64"/>
        <end position="87"/>
    </location>
</feature>
<comment type="caution">
    <text evidence="11">The sequence shown here is derived from an EMBL/GenBank/DDBJ whole genome shotgun (WGS) entry which is preliminary data.</text>
</comment>
<dbReference type="Proteomes" id="UP001500728">
    <property type="component" value="Unassembled WGS sequence"/>
</dbReference>
<gene>
    <name evidence="11" type="primary">crcB_3</name>
    <name evidence="10" type="synonym">crcB</name>
    <name evidence="10" type="synonym">fluC</name>
    <name evidence="11" type="ORF">GCM10010469_34880</name>
</gene>
<dbReference type="Pfam" id="PF02537">
    <property type="entry name" value="CRCB"/>
    <property type="match status" value="1"/>
</dbReference>
<keyword evidence="12" id="KW-1185">Reference proteome</keyword>
<keyword evidence="6 10" id="KW-0407">Ion channel</keyword>
<evidence type="ECO:0000256" key="3">
    <source>
        <dbReference type="ARBA" id="ARBA00022692"/>
    </source>
</evidence>
<evidence type="ECO:0000313" key="11">
    <source>
        <dbReference type="EMBL" id="GAA3264868.1"/>
    </source>
</evidence>
<evidence type="ECO:0000256" key="10">
    <source>
        <dbReference type="HAMAP-Rule" id="MF_00454"/>
    </source>
</evidence>
<keyword evidence="10" id="KW-0406">Ion transport</keyword>
<dbReference type="EMBL" id="BAAAUW010000015">
    <property type="protein sequence ID" value="GAA3264868.1"/>
    <property type="molecule type" value="Genomic_DNA"/>
</dbReference>
<keyword evidence="5 10" id="KW-0472">Membrane</keyword>
<comment type="similarity">
    <text evidence="7 10">Belongs to the fluoride channel Fluc/FEX (TC 1.A.43) family.</text>
</comment>
<organism evidence="11 12">
    <name type="scientific">Streptomyces labedae</name>
    <dbReference type="NCBI Taxonomy" id="285569"/>
    <lineage>
        <taxon>Bacteria</taxon>
        <taxon>Bacillati</taxon>
        <taxon>Actinomycetota</taxon>
        <taxon>Actinomycetes</taxon>
        <taxon>Kitasatosporales</taxon>
        <taxon>Streptomycetaceae</taxon>
        <taxon>Streptomyces</taxon>
    </lineage>
</organism>
<keyword evidence="2 10" id="KW-1003">Cell membrane</keyword>
<dbReference type="InterPro" id="IPR003691">
    <property type="entry name" value="FluC"/>
</dbReference>
<evidence type="ECO:0000256" key="7">
    <source>
        <dbReference type="ARBA" id="ARBA00035120"/>
    </source>
</evidence>
<sequence length="124" mass="12655">MVDWILVLAGGAVGAPVRYLIGTAAKARLRWTYPWGTLSANLGACLLLGLFVEAGTGGTLDASGQALLSTGFCGALSTWSTFSYELLTLAGGRKSIEAAGYLLVSVVLGLTASFAGAGIARALW</sequence>
<name>A0ABP6R076_9ACTN</name>
<keyword evidence="10" id="KW-0479">Metal-binding</keyword>
<evidence type="ECO:0000256" key="4">
    <source>
        <dbReference type="ARBA" id="ARBA00022989"/>
    </source>
</evidence>
<proteinExistence type="inferred from homology"/>
<keyword evidence="4 10" id="KW-1133">Transmembrane helix</keyword>
<dbReference type="PANTHER" id="PTHR28259:SF1">
    <property type="entry name" value="FLUORIDE EXPORT PROTEIN 1-RELATED"/>
    <property type="match status" value="1"/>
</dbReference>
<comment type="function">
    <text evidence="9 10">Fluoride-specific ion channel. Important for reducing fluoride concentration in the cell, thus reducing its toxicity.</text>
</comment>
<evidence type="ECO:0000313" key="12">
    <source>
        <dbReference type="Proteomes" id="UP001500728"/>
    </source>
</evidence>
<keyword evidence="10" id="KW-0813">Transport</keyword>
<dbReference type="PANTHER" id="PTHR28259">
    <property type="entry name" value="FLUORIDE EXPORT PROTEIN 1-RELATED"/>
    <property type="match status" value="1"/>
</dbReference>
<feature type="transmembrane region" description="Helical" evidence="10">
    <location>
        <begin position="33"/>
        <end position="52"/>
    </location>
</feature>
<feature type="transmembrane region" description="Helical" evidence="10">
    <location>
        <begin position="99"/>
        <end position="123"/>
    </location>
</feature>
<evidence type="ECO:0000256" key="8">
    <source>
        <dbReference type="ARBA" id="ARBA00035585"/>
    </source>
</evidence>
<evidence type="ECO:0000256" key="5">
    <source>
        <dbReference type="ARBA" id="ARBA00023136"/>
    </source>
</evidence>
<dbReference type="HAMAP" id="MF_00454">
    <property type="entry name" value="FluC"/>
    <property type="match status" value="1"/>
</dbReference>
<comment type="activity regulation">
    <text evidence="10">Na(+) is not transported, but it plays an essential structural role and its presence is essential for fluoride channel function.</text>
</comment>
<accession>A0ABP6R076</accession>
<protein>
    <recommendedName>
        <fullName evidence="10">Fluoride-specific ion channel FluC</fullName>
    </recommendedName>
</protein>
<reference evidence="12" key="1">
    <citation type="journal article" date="2019" name="Int. J. Syst. Evol. Microbiol.">
        <title>The Global Catalogue of Microorganisms (GCM) 10K type strain sequencing project: providing services to taxonomists for standard genome sequencing and annotation.</title>
        <authorList>
            <consortium name="The Broad Institute Genomics Platform"/>
            <consortium name="The Broad Institute Genome Sequencing Center for Infectious Disease"/>
            <person name="Wu L."/>
            <person name="Ma J."/>
        </authorList>
    </citation>
    <scope>NUCLEOTIDE SEQUENCE [LARGE SCALE GENOMIC DNA]</scope>
    <source>
        <strain evidence="12">JCM 9381</strain>
    </source>
</reference>
<comment type="subcellular location">
    <subcellularLocation>
        <location evidence="1 10">Cell membrane</location>
        <topology evidence="1 10">Multi-pass membrane protein</topology>
    </subcellularLocation>
</comment>
<feature type="transmembrane region" description="Helical" evidence="10">
    <location>
        <begin position="6"/>
        <end position="21"/>
    </location>
</feature>
<evidence type="ECO:0000256" key="9">
    <source>
        <dbReference type="ARBA" id="ARBA00049940"/>
    </source>
</evidence>
<keyword evidence="3 10" id="KW-0812">Transmembrane</keyword>
<comment type="catalytic activity">
    <reaction evidence="8">
        <text>fluoride(in) = fluoride(out)</text>
        <dbReference type="Rhea" id="RHEA:76159"/>
        <dbReference type="ChEBI" id="CHEBI:17051"/>
    </reaction>
    <physiologicalReaction direction="left-to-right" evidence="8">
        <dbReference type="Rhea" id="RHEA:76160"/>
    </physiologicalReaction>
</comment>
<feature type="binding site" evidence="10">
    <location>
        <position position="77"/>
    </location>
    <ligand>
        <name>Na(+)</name>
        <dbReference type="ChEBI" id="CHEBI:29101"/>
        <note>structural</note>
    </ligand>
</feature>
<evidence type="ECO:0000256" key="1">
    <source>
        <dbReference type="ARBA" id="ARBA00004651"/>
    </source>
</evidence>
<evidence type="ECO:0000256" key="2">
    <source>
        <dbReference type="ARBA" id="ARBA00022475"/>
    </source>
</evidence>